<organism evidence="2 3">
    <name type="scientific">Aureobasidium melanogenum</name>
    <name type="common">Aureobasidium pullulans var. melanogenum</name>
    <dbReference type="NCBI Taxonomy" id="46634"/>
    <lineage>
        <taxon>Eukaryota</taxon>
        <taxon>Fungi</taxon>
        <taxon>Dikarya</taxon>
        <taxon>Ascomycota</taxon>
        <taxon>Pezizomycotina</taxon>
        <taxon>Dothideomycetes</taxon>
        <taxon>Dothideomycetidae</taxon>
        <taxon>Dothideales</taxon>
        <taxon>Saccotheciaceae</taxon>
        <taxon>Aureobasidium</taxon>
    </lineage>
</organism>
<evidence type="ECO:0000313" key="2">
    <source>
        <dbReference type="EMBL" id="KAH0218416.1"/>
    </source>
</evidence>
<name>A0A9P8GD97_AURME</name>
<evidence type="ECO:0000256" key="1">
    <source>
        <dbReference type="SAM" id="MobiDB-lite"/>
    </source>
</evidence>
<accession>A0A9P8GD97</accession>
<dbReference type="OrthoDB" id="3883510at2759"/>
<feature type="non-terminal residue" evidence="2">
    <location>
        <position position="1"/>
    </location>
</feature>
<feature type="region of interest" description="Disordered" evidence="1">
    <location>
        <begin position="444"/>
        <end position="481"/>
    </location>
</feature>
<proteinExistence type="predicted"/>
<feature type="compositionally biased region" description="Basic and acidic residues" evidence="1">
    <location>
        <begin position="444"/>
        <end position="455"/>
    </location>
</feature>
<dbReference type="AlphaFoldDB" id="A0A9P8GD97"/>
<gene>
    <name evidence="2" type="ORF">KCV03_g6576</name>
</gene>
<evidence type="ECO:0000313" key="3">
    <source>
        <dbReference type="Proteomes" id="UP000767238"/>
    </source>
</evidence>
<dbReference type="Proteomes" id="UP000767238">
    <property type="component" value="Unassembled WGS sequence"/>
</dbReference>
<reference evidence="2" key="2">
    <citation type="submission" date="2021-08" db="EMBL/GenBank/DDBJ databases">
        <authorList>
            <person name="Gostincar C."/>
            <person name="Sun X."/>
            <person name="Song Z."/>
            <person name="Gunde-Cimerman N."/>
        </authorList>
    </citation>
    <scope>NUCLEOTIDE SEQUENCE</scope>
    <source>
        <strain evidence="2">EXF-8016</strain>
    </source>
</reference>
<reference evidence="2" key="1">
    <citation type="journal article" date="2021" name="J Fungi (Basel)">
        <title>Virulence traits and population genomics of the black yeast Aureobasidium melanogenum.</title>
        <authorList>
            <person name="Cernosa A."/>
            <person name="Sun X."/>
            <person name="Gostincar C."/>
            <person name="Fang C."/>
            <person name="Gunde-Cimerman N."/>
            <person name="Song Z."/>
        </authorList>
    </citation>
    <scope>NUCLEOTIDE SEQUENCE</scope>
    <source>
        <strain evidence="2">EXF-8016</strain>
    </source>
</reference>
<comment type="caution">
    <text evidence="2">The sequence shown here is derived from an EMBL/GenBank/DDBJ whole genome shotgun (WGS) entry which is preliminary data.</text>
</comment>
<protein>
    <submittedName>
        <fullName evidence="2">Uncharacterized protein</fullName>
    </submittedName>
</protein>
<dbReference type="EMBL" id="JAHFYH010000049">
    <property type="protein sequence ID" value="KAH0218416.1"/>
    <property type="molecule type" value="Genomic_DNA"/>
</dbReference>
<sequence length="498" mass="57856">MKTSEAPLRMSRSSHPSKLIEEIDLSATTESRVAPNQLRNPRFDVQLYVLNHRQSRKNSSTVWHRETDGSFRAVEWTSRFMYRQDRKSYLDRDGQVDQEWADEKWQQWSDRDFHPAVEAYNEYNEPAPEMIVLENVKEHLHCADDALNNVWKRLSQAQKTLELSIHPSDLHDSDHQLAQTKDAVKDIFEDMAIHLRTVNEAQRQSKEQMKSLGLAVKALIRARTAAEKIEKKREADDEKMVDTVKFLKECLNNHCRLVNLVLGKPEPLVQQGTDLIQAMLSEMFGLPIHENTAEDSEPELEPILEEAESGIEVLGNKTETEDIMDIDQDNESEPKFDTTHNEPVRSPGKLVLETRLLQRKKHKKAKANLYQRFGLSVISEPSTNQEKALEQRHNNFKRQKMMTEKLCESPERGPTPTKKLPVLRQTTLSFNKVRKSRRLFSRRELSQMVTTKHEEEEAEIASPSPVRRNPRRASNKHADYRDDFQAWDEKMFASDGRS</sequence>